<dbReference type="AlphaFoldDB" id="A0A553H4Z2"/>
<evidence type="ECO:0000256" key="1">
    <source>
        <dbReference type="ARBA" id="ARBA00023002"/>
    </source>
</evidence>
<dbReference type="GO" id="GO:0004497">
    <property type="term" value="F:monooxygenase activity"/>
    <property type="evidence" value="ECO:0007669"/>
    <property type="project" value="UniProtKB-KW"/>
</dbReference>
<dbReference type="PANTHER" id="PTHR13789:SF268">
    <property type="entry name" value="5-METHYLPHENAZINE-1-CARBOXYLATE 1-MONOOXYGENASE"/>
    <property type="match status" value="1"/>
</dbReference>
<dbReference type="Gene3D" id="3.30.9.30">
    <property type="match status" value="1"/>
</dbReference>
<dbReference type="OrthoDB" id="9782160at2"/>
<comment type="caution">
    <text evidence="4">The sequence shown here is derived from an EMBL/GenBank/DDBJ whole genome shotgun (WGS) entry which is preliminary data.</text>
</comment>
<dbReference type="Proteomes" id="UP000315235">
    <property type="component" value="Unassembled WGS sequence"/>
</dbReference>
<dbReference type="GO" id="GO:0071949">
    <property type="term" value="F:FAD binding"/>
    <property type="evidence" value="ECO:0007669"/>
    <property type="project" value="InterPro"/>
</dbReference>
<dbReference type="Pfam" id="PF01494">
    <property type="entry name" value="FAD_binding_3"/>
    <property type="match status" value="1"/>
</dbReference>
<dbReference type="PRINTS" id="PR00420">
    <property type="entry name" value="RNGMNOXGNASE"/>
</dbReference>
<protein>
    <submittedName>
        <fullName evidence="4">Flavin-dependent oxidoreductase</fullName>
    </submittedName>
</protein>
<organism evidence="4 5">
    <name type="scientific">Pseudomonas mangiferae</name>
    <dbReference type="NCBI Taxonomy" id="2593654"/>
    <lineage>
        <taxon>Bacteria</taxon>
        <taxon>Pseudomonadati</taxon>
        <taxon>Pseudomonadota</taxon>
        <taxon>Gammaproteobacteria</taxon>
        <taxon>Pseudomonadales</taxon>
        <taxon>Pseudomonadaceae</taxon>
        <taxon>Pseudomonas</taxon>
    </lineage>
</organism>
<dbReference type="InterPro" id="IPR036188">
    <property type="entry name" value="FAD/NAD-bd_sf"/>
</dbReference>
<evidence type="ECO:0000313" key="4">
    <source>
        <dbReference type="EMBL" id="TRX76845.1"/>
    </source>
</evidence>
<name>A0A553H4Z2_9PSED</name>
<keyword evidence="5" id="KW-1185">Reference proteome</keyword>
<sequence>MRAFVMPATQQDSTKTVIVGAGIGGVTLAAALSRRGMACEVYERRPQLSGDGFGLNIQPAAVAVLYRLGLEKKLDETGIRTRAHRYVDHLGAVLFEEARGIDAGFDTPQFSIRRSDLLDLIHSSVESSATFHFGTELAPEQLDRIAPRDPASGQPTDGLLVGADGLHSVVRRALFPEAMDLNSGDMVLWRGITPVPRLLDGRTMIIANDGTGVRLIAYPVSHAHDQRGESLVNWVMLVPSSRGGPVDNSNPTQTTDFLLGIIRDWHFDWLDLSALVTHSQGLMRTDLADRQPIDSWSRDRCVLLGDAAHPMFPIGANGATQAIVDAETLATRVCEAPDLDAAIADYERLRIPAVSKIVLANREMNVREQASHALQKNERIQELISTADSYKAKTAVTRPG</sequence>
<evidence type="ECO:0000259" key="3">
    <source>
        <dbReference type="Pfam" id="PF01494"/>
    </source>
</evidence>
<dbReference type="SUPFAM" id="SSF54373">
    <property type="entry name" value="FAD-linked reductases, C-terminal domain"/>
    <property type="match status" value="1"/>
</dbReference>
<dbReference type="PANTHER" id="PTHR13789">
    <property type="entry name" value="MONOOXYGENASE"/>
    <property type="match status" value="1"/>
</dbReference>
<gene>
    <name evidence="4" type="ORF">FM069_02165</name>
</gene>
<dbReference type="InterPro" id="IPR002938">
    <property type="entry name" value="FAD-bd"/>
</dbReference>
<reference evidence="4 5" key="1">
    <citation type="submission" date="2019-07" db="EMBL/GenBank/DDBJ databases">
        <title>Pseudomonas mangiferae sp. nov., isolated from bark of mango tree in Thailand.</title>
        <authorList>
            <person name="Srisuk N."/>
            <person name="Anurat P."/>
        </authorList>
    </citation>
    <scope>NUCLEOTIDE SEQUENCE [LARGE SCALE GENOMIC DNA]</scope>
    <source>
        <strain evidence="4 5">DMKU_BBB3-04</strain>
    </source>
</reference>
<dbReference type="EMBL" id="VJOY01000001">
    <property type="protein sequence ID" value="TRX76845.1"/>
    <property type="molecule type" value="Genomic_DNA"/>
</dbReference>
<dbReference type="InterPro" id="IPR050493">
    <property type="entry name" value="FAD-dep_Monooxygenase_BioMet"/>
</dbReference>
<proteinExistence type="predicted"/>
<accession>A0A553H4Z2</accession>
<keyword evidence="1" id="KW-0560">Oxidoreductase</keyword>
<feature type="domain" description="FAD-binding" evidence="3">
    <location>
        <begin position="14"/>
        <end position="337"/>
    </location>
</feature>
<dbReference type="SUPFAM" id="SSF51905">
    <property type="entry name" value="FAD/NAD(P)-binding domain"/>
    <property type="match status" value="1"/>
</dbReference>
<dbReference type="Gene3D" id="3.50.50.60">
    <property type="entry name" value="FAD/NAD(P)-binding domain"/>
    <property type="match status" value="1"/>
</dbReference>
<evidence type="ECO:0000256" key="2">
    <source>
        <dbReference type="ARBA" id="ARBA00023033"/>
    </source>
</evidence>
<evidence type="ECO:0000313" key="5">
    <source>
        <dbReference type="Proteomes" id="UP000315235"/>
    </source>
</evidence>
<keyword evidence="2" id="KW-0503">Monooxygenase</keyword>